<keyword evidence="4 9" id="KW-0812">Transmembrane</keyword>
<dbReference type="RefSeq" id="WP_035290577.1">
    <property type="nucleotide sequence ID" value="NZ_AYXG01000253.1"/>
</dbReference>
<keyword evidence="3 9" id="KW-1003">Cell membrane</keyword>
<evidence type="ECO:0000313" key="11">
    <source>
        <dbReference type="EMBL" id="EWC58172.1"/>
    </source>
</evidence>
<dbReference type="GO" id="GO:0033281">
    <property type="term" value="C:TAT protein transport complex"/>
    <property type="evidence" value="ECO:0007669"/>
    <property type="project" value="UniProtKB-UniRule"/>
</dbReference>
<evidence type="ECO:0000256" key="10">
    <source>
        <dbReference type="SAM" id="MobiDB-lite"/>
    </source>
</evidence>
<feature type="compositionally biased region" description="Basic and acidic residues" evidence="10">
    <location>
        <begin position="40"/>
        <end position="55"/>
    </location>
</feature>
<comment type="function">
    <text evidence="9">Part of the twin-arginine translocation (Tat) system that transports large folded proteins containing a characteristic twin-arginine motif in their signal peptide across membranes. TatA could form the protein-conducting channel of the Tat system.</text>
</comment>
<dbReference type="Gene3D" id="1.20.5.3310">
    <property type="match status" value="1"/>
</dbReference>
<dbReference type="GO" id="GO:0043953">
    <property type="term" value="P:protein transport by the Tat complex"/>
    <property type="evidence" value="ECO:0007669"/>
    <property type="project" value="UniProtKB-UniRule"/>
</dbReference>
<dbReference type="EMBL" id="AYXG01000253">
    <property type="protein sequence ID" value="EWC58172.1"/>
    <property type="molecule type" value="Genomic_DNA"/>
</dbReference>
<dbReference type="STRING" id="909613.UO65_6546"/>
<sequence>MNLGPWEIIIIALVVILLFGAKKMPQMARSLGQSMRIIKAETKGMRGDDEAEAKPEQAAPAVQQAPAPQLPPSTPEKSPEQMKAEIDELQRKLAAQDQAQKNAS</sequence>
<organism evidence="11 12">
    <name type="scientific">Actinokineospora spheciospongiae</name>
    <dbReference type="NCBI Taxonomy" id="909613"/>
    <lineage>
        <taxon>Bacteria</taxon>
        <taxon>Bacillati</taxon>
        <taxon>Actinomycetota</taxon>
        <taxon>Actinomycetes</taxon>
        <taxon>Pseudonocardiales</taxon>
        <taxon>Pseudonocardiaceae</taxon>
        <taxon>Actinokineospora</taxon>
    </lineage>
</organism>
<feature type="region of interest" description="Disordered" evidence="10">
    <location>
        <begin position="40"/>
        <end position="85"/>
    </location>
</feature>
<feature type="compositionally biased region" description="Low complexity" evidence="10">
    <location>
        <begin position="56"/>
        <end position="67"/>
    </location>
</feature>
<dbReference type="NCBIfam" id="TIGR01411">
    <property type="entry name" value="tatAE"/>
    <property type="match status" value="1"/>
</dbReference>
<dbReference type="PANTHER" id="PTHR42982">
    <property type="entry name" value="SEC-INDEPENDENT PROTEIN TRANSLOCASE PROTEIN TATA"/>
    <property type="match status" value="1"/>
</dbReference>
<dbReference type="AlphaFoldDB" id="W7IN47"/>
<comment type="similarity">
    <text evidence="9">Belongs to the TatA/E family.</text>
</comment>
<evidence type="ECO:0000256" key="1">
    <source>
        <dbReference type="ARBA" id="ARBA00004162"/>
    </source>
</evidence>
<comment type="subcellular location">
    <subcellularLocation>
        <location evidence="1 9">Cell membrane</location>
        <topology evidence="1 9">Single-pass membrane protein</topology>
    </subcellularLocation>
</comment>
<dbReference type="eggNOG" id="COG1826">
    <property type="taxonomic scope" value="Bacteria"/>
</dbReference>
<proteinExistence type="inferred from homology"/>
<evidence type="ECO:0000256" key="3">
    <source>
        <dbReference type="ARBA" id="ARBA00022475"/>
    </source>
</evidence>
<keyword evidence="2 9" id="KW-0813">Transport</keyword>
<comment type="subunit">
    <text evidence="9">The Tat system comprises two distinct complexes: a TatABC complex, containing multiple copies of TatA, TatB and TatC subunits, and a separate TatA complex, containing only TatA subunits. Substrates initially bind to the TatABC complex, which probably triggers association of the separate TatA complex to form the active translocon.</text>
</comment>
<protein>
    <recommendedName>
        <fullName evidence="9">Sec-independent protein translocase protein TatA</fullName>
    </recommendedName>
</protein>
<keyword evidence="5 9" id="KW-0653">Protein transport</keyword>
<keyword evidence="12" id="KW-1185">Reference proteome</keyword>
<dbReference type="InterPro" id="IPR006312">
    <property type="entry name" value="TatA/E"/>
</dbReference>
<evidence type="ECO:0000313" key="12">
    <source>
        <dbReference type="Proteomes" id="UP000019277"/>
    </source>
</evidence>
<evidence type="ECO:0000256" key="6">
    <source>
        <dbReference type="ARBA" id="ARBA00022989"/>
    </source>
</evidence>
<dbReference type="PANTHER" id="PTHR42982:SF8">
    <property type="entry name" value="SEC-INDEPENDENT PROTEIN TRANSLOCASE PROTEIN TATA"/>
    <property type="match status" value="1"/>
</dbReference>
<dbReference type="PATRIC" id="fig|909613.9.peg.6542"/>
<keyword evidence="6 9" id="KW-1133">Transmembrane helix</keyword>
<dbReference type="NCBIfam" id="NF001854">
    <property type="entry name" value="PRK00575.1"/>
    <property type="match status" value="1"/>
</dbReference>
<dbReference type="InterPro" id="IPR003369">
    <property type="entry name" value="TatA/B/E"/>
</dbReference>
<evidence type="ECO:0000256" key="2">
    <source>
        <dbReference type="ARBA" id="ARBA00022448"/>
    </source>
</evidence>
<dbReference type="GO" id="GO:0008320">
    <property type="term" value="F:protein transmembrane transporter activity"/>
    <property type="evidence" value="ECO:0007669"/>
    <property type="project" value="UniProtKB-UniRule"/>
</dbReference>
<dbReference type="Proteomes" id="UP000019277">
    <property type="component" value="Unassembled WGS sequence"/>
</dbReference>
<feature type="transmembrane region" description="Helical" evidence="9">
    <location>
        <begin position="6"/>
        <end position="21"/>
    </location>
</feature>
<accession>W7IN47</accession>
<evidence type="ECO:0000256" key="4">
    <source>
        <dbReference type="ARBA" id="ARBA00022692"/>
    </source>
</evidence>
<gene>
    <name evidence="9" type="primary">tatA</name>
    <name evidence="11" type="ORF">UO65_6546</name>
</gene>
<comment type="caution">
    <text evidence="11">The sequence shown here is derived from an EMBL/GenBank/DDBJ whole genome shotgun (WGS) entry which is preliminary data.</text>
</comment>
<name>W7IN47_9PSEU</name>
<keyword evidence="8 9" id="KW-0472">Membrane</keyword>
<evidence type="ECO:0000256" key="7">
    <source>
        <dbReference type="ARBA" id="ARBA00023010"/>
    </source>
</evidence>
<reference evidence="11 12" key="1">
    <citation type="journal article" date="2014" name="Genome Announc.">
        <title>Draft Genome Sequence of the Antitrypanosomally Active Sponge-Associated Bacterium Actinokineospora sp. Strain EG49.</title>
        <authorList>
            <person name="Harjes J."/>
            <person name="Ryu T."/>
            <person name="Abdelmohsen U.R."/>
            <person name="Moitinho-Silva L."/>
            <person name="Horn H."/>
            <person name="Ravasi T."/>
            <person name="Hentschel U."/>
        </authorList>
    </citation>
    <scope>NUCLEOTIDE SEQUENCE [LARGE SCALE GENOMIC DNA]</scope>
    <source>
        <strain evidence="11 12">EG49</strain>
    </source>
</reference>
<keyword evidence="7 9" id="KW-0811">Translocation</keyword>
<dbReference type="Pfam" id="PF02416">
    <property type="entry name" value="TatA_B_E"/>
    <property type="match status" value="1"/>
</dbReference>
<dbReference type="HAMAP" id="MF_00236">
    <property type="entry name" value="TatA_E"/>
    <property type="match status" value="1"/>
</dbReference>
<evidence type="ECO:0000256" key="9">
    <source>
        <dbReference type="HAMAP-Rule" id="MF_00236"/>
    </source>
</evidence>
<dbReference type="OrthoDB" id="5245163at2"/>
<evidence type="ECO:0000256" key="8">
    <source>
        <dbReference type="ARBA" id="ARBA00023136"/>
    </source>
</evidence>
<evidence type="ECO:0000256" key="5">
    <source>
        <dbReference type="ARBA" id="ARBA00022927"/>
    </source>
</evidence>